<keyword evidence="7 8" id="KW-0472">Membrane</keyword>
<dbReference type="Proteomes" id="UP001597349">
    <property type="component" value="Unassembled WGS sequence"/>
</dbReference>
<accession>A0ABW4WHZ9</accession>
<feature type="transmembrane region" description="Helical" evidence="8">
    <location>
        <begin position="140"/>
        <end position="157"/>
    </location>
</feature>
<feature type="transmembrane region" description="Helical" evidence="8">
    <location>
        <begin position="286"/>
        <end position="305"/>
    </location>
</feature>
<feature type="transmembrane region" description="Helical" evidence="8">
    <location>
        <begin position="229"/>
        <end position="251"/>
    </location>
</feature>
<evidence type="ECO:0000256" key="5">
    <source>
        <dbReference type="ARBA" id="ARBA00022692"/>
    </source>
</evidence>
<protein>
    <submittedName>
        <fullName evidence="9">ABC transporter permease</fullName>
    </submittedName>
</protein>
<proteinExistence type="predicted"/>
<keyword evidence="5 8" id="KW-0812">Transmembrane</keyword>
<dbReference type="PANTHER" id="PTHR32196">
    <property type="entry name" value="ABC TRANSPORTER PERMEASE PROTEIN YPHD-RELATED-RELATED"/>
    <property type="match status" value="1"/>
</dbReference>
<feature type="transmembrane region" description="Helical" evidence="8">
    <location>
        <begin position="62"/>
        <end position="80"/>
    </location>
</feature>
<dbReference type="Pfam" id="PF02653">
    <property type="entry name" value="BPD_transp_2"/>
    <property type="match status" value="1"/>
</dbReference>
<evidence type="ECO:0000256" key="7">
    <source>
        <dbReference type="ARBA" id="ARBA00023136"/>
    </source>
</evidence>
<dbReference type="CDD" id="cd06579">
    <property type="entry name" value="TM_PBP1_transp_AraH_like"/>
    <property type="match status" value="1"/>
</dbReference>
<dbReference type="RefSeq" id="WP_095088758.1">
    <property type="nucleotide sequence ID" value="NZ_JBHUGY010000028.1"/>
</dbReference>
<feature type="transmembrane region" description="Helical" evidence="8">
    <location>
        <begin position="33"/>
        <end position="56"/>
    </location>
</feature>
<evidence type="ECO:0000313" key="10">
    <source>
        <dbReference type="Proteomes" id="UP001597349"/>
    </source>
</evidence>
<feature type="transmembrane region" description="Helical" evidence="8">
    <location>
        <begin position="110"/>
        <end position="128"/>
    </location>
</feature>
<evidence type="ECO:0000256" key="8">
    <source>
        <dbReference type="SAM" id="Phobius"/>
    </source>
</evidence>
<dbReference type="EMBL" id="JBHUGY010000028">
    <property type="protein sequence ID" value="MFD2055052.1"/>
    <property type="molecule type" value="Genomic_DNA"/>
</dbReference>
<dbReference type="InterPro" id="IPR001851">
    <property type="entry name" value="ABC_transp_permease"/>
</dbReference>
<dbReference type="PANTHER" id="PTHR32196:SF21">
    <property type="entry name" value="ABC TRANSPORTER PERMEASE PROTEIN YPHD-RELATED"/>
    <property type="match status" value="1"/>
</dbReference>
<comment type="caution">
    <text evidence="9">The sequence shown here is derived from an EMBL/GenBank/DDBJ whole genome shotgun (WGS) entry which is preliminary data.</text>
</comment>
<feature type="transmembrane region" description="Helical" evidence="8">
    <location>
        <begin position="87"/>
        <end position="104"/>
    </location>
</feature>
<feature type="transmembrane region" description="Helical" evidence="8">
    <location>
        <begin position="177"/>
        <end position="198"/>
    </location>
</feature>
<keyword evidence="10" id="KW-1185">Reference proteome</keyword>
<keyword evidence="3" id="KW-1003">Cell membrane</keyword>
<sequence length="329" mass="33899">MTSNPENAVGARTNVKPRLPALGRTVRVYRSRIALASVILLLIAITATQSSVFLTVHNFVNVASQVAVLGVLASGTTLLMVSRGMDLSIGSSLSLSGMVLAFVMLQGAPIWLAIVACLAVAAAVGAVNGTLASYSPIHPFVITLGVLTLLQGLALLVSQTPLYGLPNEFITWGRLKFLGLPIAVVVFALVALFCHILLRATKLGRWLYAIGGSESAAHLAGVRIRTVKIGIYTLNGLLVGIGSILLVSQIGSAGATMGAGQELSAIAAVAVGGTTLAGGKGDMIGTLLGVLLLGLISNALNLMSISPNWQYVLQGLVIVTAVMAQRDAK</sequence>
<reference evidence="10" key="1">
    <citation type="journal article" date="2019" name="Int. J. Syst. Evol. Microbiol.">
        <title>The Global Catalogue of Microorganisms (GCM) 10K type strain sequencing project: providing services to taxonomists for standard genome sequencing and annotation.</title>
        <authorList>
            <consortium name="The Broad Institute Genomics Platform"/>
            <consortium name="The Broad Institute Genome Sequencing Center for Infectious Disease"/>
            <person name="Wu L."/>
            <person name="Ma J."/>
        </authorList>
    </citation>
    <scope>NUCLEOTIDE SEQUENCE [LARGE SCALE GENOMIC DNA]</scope>
    <source>
        <strain evidence="10">CGMCC 1.16226</strain>
    </source>
</reference>
<comment type="subcellular location">
    <subcellularLocation>
        <location evidence="1">Cell membrane</location>
        <topology evidence="1">Multi-pass membrane protein</topology>
    </subcellularLocation>
</comment>
<evidence type="ECO:0000256" key="1">
    <source>
        <dbReference type="ARBA" id="ARBA00004651"/>
    </source>
</evidence>
<name>A0ABW4WHZ9_9HYPH</name>
<evidence type="ECO:0000256" key="2">
    <source>
        <dbReference type="ARBA" id="ARBA00022448"/>
    </source>
</evidence>
<evidence type="ECO:0000256" key="6">
    <source>
        <dbReference type="ARBA" id="ARBA00022989"/>
    </source>
</evidence>
<evidence type="ECO:0000313" key="9">
    <source>
        <dbReference type="EMBL" id="MFD2055052.1"/>
    </source>
</evidence>
<keyword evidence="4" id="KW-0997">Cell inner membrane</keyword>
<gene>
    <name evidence="9" type="ORF">ACFSQT_18945</name>
</gene>
<organism evidence="9 10">
    <name type="scientific">Mesorhizobium calcicola</name>
    <dbReference type="NCBI Taxonomy" id="1300310"/>
    <lineage>
        <taxon>Bacteria</taxon>
        <taxon>Pseudomonadati</taxon>
        <taxon>Pseudomonadota</taxon>
        <taxon>Alphaproteobacteria</taxon>
        <taxon>Hyphomicrobiales</taxon>
        <taxon>Phyllobacteriaceae</taxon>
        <taxon>Mesorhizobium</taxon>
    </lineage>
</organism>
<evidence type="ECO:0000256" key="3">
    <source>
        <dbReference type="ARBA" id="ARBA00022475"/>
    </source>
</evidence>
<keyword evidence="6 8" id="KW-1133">Transmembrane helix</keyword>
<keyword evidence="2" id="KW-0813">Transport</keyword>
<evidence type="ECO:0000256" key="4">
    <source>
        <dbReference type="ARBA" id="ARBA00022519"/>
    </source>
</evidence>